<dbReference type="Pfam" id="PF12438">
    <property type="entry name" value="DUF3679"/>
    <property type="match status" value="1"/>
</dbReference>
<keyword evidence="2" id="KW-1185">Reference proteome</keyword>
<protein>
    <recommendedName>
        <fullName evidence="3">DUF3679 domain-containing protein</fullName>
    </recommendedName>
</protein>
<sequence length="97" mass="11154">MKTFLLKTFFVISVFFIGMLIGSLHSRSWQESTPYTREISDKKEEADFSLFPKDEAEVDLHIKKERLEKEETVNVFSKAGQSLADAVTFAARSLFDQ</sequence>
<comment type="caution">
    <text evidence="1">The sequence shown here is derived from an EMBL/GenBank/DDBJ whole genome shotgun (WGS) entry which is preliminary data.</text>
</comment>
<dbReference type="AlphaFoldDB" id="A0A1B9B8T5"/>
<gene>
    <name evidence="1" type="ORF">A8F95_01990</name>
</gene>
<dbReference type="RefSeq" id="WP_065408997.1">
    <property type="nucleotide sequence ID" value="NZ_MAYT01000001.1"/>
</dbReference>
<dbReference type="Proteomes" id="UP000092578">
    <property type="component" value="Unassembled WGS sequence"/>
</dbReference>
<evidence type="ECO:0000313" key="1">
    <source>
        <dbReference type="EMBL" id="OCA92498.1"/>
    </source>
</evidence>
<dbReference type="InterPro" id="IPR020534">
    <property type="entry name" value="Uncharacterised_YqxA"/>
</dbReference>
<proteinExistence type="predicted"/>
<organism evidence="1 2">
    <name type="scientific">Pseudobacillus wudalianchiensis</name>
    <dbReference type="NCBI Taxonomy" id="1743143"/>
    <lineage>
        <taxon>Bacteria</taxon>
        <taxon>Bacillati</taxon>
        <taxon>Bacillota</taxon>
        <taxon>Bacilli</taxon>
        <taxon>Bacillales</taxon>
        <taxon>Bacillaceae</taxon>
        <taxon>Pseudobacillus</taxon>
    </lineage>
</organism>
<evidence type="ECO:0008006" key="3">
    <source>
        <dbReference type="Google" id="ProtNLM"/>
    </source>
</evidence>
<reference evidence="2" key="1">
    <citation type="submission" date="2016-05" db="EMBL/GenBank/DDBJ databases">
        <authorList>
            <person name="Liu B."/>
            <person name="Wang J."/>
            <person name="Zhu Y."/>
            <person name="Liu G."/>
            <person name="Chen Q."/>
            <person name="Chen Z."/>
            <person name="Lan J."/>
            <person name="Che J."/>
            <person name="Ge C."/>
            <person name="Shi H."/>
            <person name="Pan Z."/>
            <person name="Liu X."/>
        </authorList>
    </citation>
    <scope>NUCLEOTIDE SEQUENCE [LARGE SCALE GENOMIC DNA]</scope>
    <source>
        <strain evidence="2">FJAT-27215</strain>
    </source>
</reference>
<name>A0A1B9B8T5_9BACI</name>
<accession>A0A1B9B8T5</accession>
<evidence type="ECO:0000313" key="2">
    <source>
        <dbReference type="Proteomes" id="UP000092578"/>
    </source>
</evidence>
<dbReference type="EMBL" id="MAYT01000001">
    <property type="protein sequence ID" value="OCA92498.1"/>
    <property type="molecule type" value="Genomic_DNA"/>
</dbReference>